<dbReference type="AlphaFoldDB" id="A0A073IB41"/>
<comment type="caution">
    <text evidence="2">The sequence shown here is derived from an EMBL/GenBank/DDBJ whole genome shotgun (WGS) entry which is preliminary data.</text>
</comment>
<dbReference type="Proteomes" id="UP000053232">
    <property type="component" value="Unassembled WGS sequence"/>
</dbReference>
<evidence type="ECO:0000313" key="2">
    <source>
        <dbReference type="EMBL" id="KEJ82607.1"/>
    </source>
</evidence>
<sequence>MDNFKSSTKSNNKRNRPDQEKSYPEQEYDKSGLKRHKGTHDICEKKIQQLEEKLQIQEAEGQKRQNEFNDLMREMKTTVNRLEKTIASQEKQIKALNQKKELNNQSLLNIQQQFIEIQARNEGGEQGTSSDQSQDKNDGNLQKKQGN</sequence>
<feature type="compositionally biased region" description="Polar residues" evidence="1">
    <location>
        <begin position="1"/>
        <end position="10"/>
    </location>
</feature>
<dbReference type="EMBL" id="ARYC01011884">
    <property type="protein sequence ID" value="KEJ82607.1"/>
    <property type="molecule type" value="Genomic_DNA"/>
</dbReference>
<organism evidence="2 3">
    <name type="scientific">Oxytricha trifallax</name>
    <dbReference type="NCBI Taxonomy" id="1172189"/>
    <lineage>
        <taxon>Eukaryota</taxon>
        <taxon>Sar</taxon>
        <taxon>Alveolata</taxon>
        <taxon>Ciliophora</taxon>
        <taxon>Intramacronucleata</taxon>
        <taxon>Spirotrichea</taxon>
        <taxon>Stichotrichia</taxon>
        <taxon>Sporadotrichida</taxon>
        <taxon>Oxytrichidae</taxon>
        <taxon>Oxytrichinae</taxon>
        <taxon>Oxytricha</taxon>
    </lineage>
</organism>
<proteinExistence type="predicted"/>
<feature type="region of interest" description="Disordered" evidence="1">
    <location>
        <begin position="119"/>
        <end position="147"/>
    </location>
</feature>
<accession>A0A073IB41</accession>
<keyword evidence="3" id="KW-1185">Reference proteome</keyword>
<evidence type="ECO:0000256" key="1">
    <source>
        <dbReference type="SAM" id="MobiDB-lite"/>
    </source>
</evidence>
<evidence type="ECO:0000313" key="3">
    <source>
        <dbReference type="Proteomes" id="UP000053232"/>
    </source>
</evidence>
<reference evidence="3" key="1">
    <citation type="journal article" date="2014" name="Cell">
        <title>The Architecture of a Scrambled Genome Reveals Massive Levels of Genomic Rearrangement during Development.</title>
        <authorList>
            <person name="Chen X."/>
            <person name="Bracht J.R."/>
            <person name="Goldman A.D."/>
            <person name="Dolzhenko E."/>
            <person name="Clay D.M."/>
            <person name="Swart E.C."/>
            <person name="Perlman D.H."/>
            <person name="Doak T.G."/>
            <person name="Stuart A."/>
            <person name="Amemiya C.T."/>
            <person name="Sebra R.P."/>
            <person name="Landweber L.F."/>
        </authorList>
    </citation>
    <scope>NUCLEOTIDE SEQUENCE [LARGE SCALE GENOMIC DNA]</scope>
    <source>
        <strain evidence="3">JRB310</strain>
    </source>
</reference>
<feature type="compositionally biased region" description="Basic and acidic residues" evidence="1">
    <location>
        <begin position="15"/>
        <end position="32"/>
    </location>
</feature>
<feature type="region of interest" description="Disordered" evidence="1">
    <location>
        <begin position="1"/>
        <end position="37"/>
    </location>
</feature>
<protein>
    <submittedName>
        <fullName evidence="2">Uncharacterized protein</fullName>
    </submittedName>
</protein>
<name>A0A073IB41_9SPIT</name>
<gene>
    <name evidence="2" type="ORF">OXYTRIMIC_259</name>
</gene>
<dbReference type="SUPFAM" id="SSF58010">
    <property type="entry name" value="Fibrinogen coiled-coil and central regions"/>
    <property type="match status" value="1"/>
</dbReference>